<dbReference type="PANTHER" id="PTHR11461:SF211">
    <property type="entry name" value="GH10112P-RELATED"/>
    <property type="match status" value="1"/>
</dbReference>
<dbReference type="GO" id="GO:0004867">
    <property type="term" value="F:serine-type endopeptidase inhibitor activity"/>
    <property type="evidence" value="ECO:0007669"/>
    <property type="project" value="InterPro"/>
</dbReference>
<dbReference type="InterPro" id="IPR023795">
    <property type="entry name" value="Serpin_CS"/>
</dbReference>
<accession>A0A2Z2KAK9</accession>
<dbReference type="Proteomes" id="UP000249890">
    <property type="component" value="Chromosome"/>
</dbReference>
<sequence length="143" mass="15685">MGLAELAQELAQGKLAEGNFTERRGRISLPRFRAEYGLELKQAFQALGMKQAFDSSRSNFTGIADITAPIYIGTIVHKTYIEVNEQGTEAAASTLVGMRAGAAPSSIEPFEMNVNRPFLYLIEDKLSGVWLFLGTINNPLDTQ</sequence>
<dbReference type="KEGG" id="pdh:B9T62_24760"/>
<dbReference type="EMBL" id="CP021780">
    <property type="protein sequence ID" value="ASA23716.1"/>
    <property type="molecule type" value="Genomic_DNA"/>
</dbReference>
<name>A0A2Z2KAK9_9BACL</name>
<dbReference type="InterPro" id="IPR036186">
    <property type="entry name" value="Serpin_sf"/>
</dbReference>
<organism evidence="2 3">
    <name type="scientific">Paenibacillus donghaensis</name>
    <dbReference type="NCBI Taxonomy" id="414771"/>
    <lineage>
        <taxon>Bacteria</taxon>
        <taxon>Bacillati</taxon>
        <taxon>Bacillota</taxon>
        <taxon>Bacilli</taxon>
        <taxon>Bacillales</taxon>
        <taxon>Paenibacillaceae</taxon>
        <taxon>Paenibacillus</taxon>
    </lineage>
</organism>
<dbReference type="InterPro" id="IPR042178">
    <property type="entry name" value="Serpin_sf_1"/>
</dbReference>
<proteinExistence type="predicted"/>
<dbReference type="RefSeq" id="WP_087917703.1">
    <property type="nucleotide sequence ID" value="NZ_CP021780.1"/>
</dbReference>
<dbReference type="InterPro" id="IPR000215">
    <property type="entry name" value="Serpin_fam"/>
</dbReference>
<dbReference type="SUPFAM" id="SSF56574">
    <property type="entry name" value="Serpins"/>
    <property type="match status" value="1"/>
</dbReference>
<dbReference type="OrthoDB" id="9764871at2"/>
<dbReference type="InterPro" id="IPR042185">
    <property type="entry name" value="Serpin_sf_2"/>
</dbReference>
<reference evidence="2 3" key="1">
    <citation type="submission" date="2017-06" db="EMBL/GenBank/DDBJ databases">
        <title>Complete genome sequence of Paenibacillus donghaensis KCTC 13049T isolated from East Sea sediment, South Korea.</title>
        <authorList>
            <person name="Jung B.K."/>
            <person name="Hong S.-J."/>
            <person name="Shin J.-H."/>
        </authorList>
    </citation>
    <scope>NUCLEOTIDE SEQUENCE [LARGE SCALE GENOMIC DNA]</scope>
    <source>
        <strain evidence="2 3">KCTC 13049</strain>
    </source>
</reference>
<keyword evidence="3" id="KW-1185">Reference proteome</keyword>
<dbReference type="PROSITE" id="PS00284">
    <property type="entry name" value="SERPIN"/>
    <property type="match status" value="1"/>
</dbReference>
<evidence type="ECO:0000259" key="1">
    <source>
        <dbReference type="Pfam" id="PF00079"/>
    </source>
</evidence>
<dbReference type="GO" id="GO:0005615">
    <property type="term" value="C:extracellular space"/>
    <property type="evidence" value="ECO:0007669"/>
    <property type="project" value="InterPro"/>
</dbReference>
<dbReference type="PANTHER" id="PTHR11461">
    <property type="entry name" value="SERINE PROTEASE INHIBITOR, SERPIN"/>
    <property type="match status" value="1"/>
</dbReference>
<dbReference type="InterPro" id="IPR023796">
    <property type="entry name" value="Serpin_dom"/>
</dbReference>
<dbReference type="Gene3D" id="3.30.497.10">
    <property type="entry name" value="Antithrombin, subunit I, domain 2"/>
    <property type="match status" value="1"/>
</dbReference>
<feature type="domain" description="Serpin" evidence="1">
    <location>
        <begin position="3"/>
        <end position="139"/>
    </location>
</feature>
<evidence type="ECO:0000313" key="2">
    <source>
        <dbReference type="EMBL" id="ASA23716.1"/>
    </source>
</evidence>
<dbReference type="Pfam" id="PF00079">
    <property type="entry name" value="Serpin"/>
    <property type="match status" value="1"/>
</dbReference>
<gene>
    <name evidence="2" type="ORF">B9T62_24760</name>
</gene>
<evidence type="ECO:0000313" key="3">
    <source>
        <dbReference type="Proteomes" id="UP000249890"/>
    </source>
</evidence>
<dbReference type="Gene3D" id="2.30.39.10">
    <property type="entry name" value="Alpha-1-antitrypsin, domain 1"/>
    <property type="match status" value="1"/>
</dbReference>
<protein>
    <recommendedName>
        <fullName evidence="1">Serpin domain-containing protein</fullName>
    </recommendedName>
</protein>
<dbReference type="AlphaFoldDB" id="A0A2Z2KAK9"/>